<sequence length="62" mass="6800">MQNSTLALKDNQRHTIIAPQQGNNFSSGDINAAPRQPIAAHVWHSPAKHMAQLPTYDLPNNA</sequence>
<name>A0ABQ4PKA1_9GAMM</name>
<organism evidence="1 2">
    <name type="scientific">Shewanella algidipiscicola</name>
    <dbReference type="NCBI Taxonomy" id="614070"/>
    <lineage>
        <taxon>Bacteria</taxon>
        <taxon>Pseudomonadati</taxon>
        <taxon>Pseudomonadota</taxon>
        <taxon>Gammaproteobacteria</taxon>
        <taxon>Alteromonadales</taxon>
        <taxon>Shewanellaceae</taxon>
        <taxon>Shewanella</taxon>
    </lineage>
</organism>
<keyword evidence="2" id="KW-1185">Reference proteome</keyword>
<evidence type="ECO:0000313" key="2">
    <source>
        <dbReference type="Proteomes" id="UP000761574"/>
    </source>
</evidence>
<protein>
    <submittedName>
        <fullName evidence="1">Uncharacterized protein</fullName>
    </submittedName>
</protein>
<dbReference type="Proteomes" id="UP000761574">
    <property type="component" value="Unassembled WGS sequence"/>
</dbReference>
<evidence type="ECO:0000313" key="1">
    <source>
        <dbReference type="EMBL" id="GIU48308.1"/>
    </source>
</evidence>
<proteinExistence type="predicted"/>
<accession>A0ABQ4PKA1</accession>
<dbReference type="EMBL" id="BPFB01000028">
    <property type="protein sequence ID" value="GIU48308.1"/>
    <property type="molecule type" value="Genomic_DNA"/>
</dbReference>
<reference evidence="1 2" key="1">
    <citation type="submission" date="2021-05" db="EMBL/GenBank/DDBJ databases">
        <title>Molecular characterization for Shewanella algae harboring chromosomal blaOXA-55-like strains isolated from clinical and environment sample.</title>
        <authorList>
            <person name="Ohama Y."/>
            <person name="Aoki K."/>
            <person name="Harada S."/>
            <person name="Moriya K."/>
            <person name="Ishii Y."/>
            <person name="Tateda K."/>
        </authorList>
    </citation>
    <scope>NUCLEOTIDE SEQUENCE [LARGE SCALE GENOMIC DNA]</scope>
    <source>
        <strain evidence="1 2">LMG 23746</strain>
    </source>
</reference>
<gene>
    <name evidence="1" type="ORF">TUM4630_24320</name>
</gene>
<comment type="caution">
    <text evidence="1">The sequence shown here is derived from an EMBL/GenBank/DDBJ whole genome shotgun (WGS) entry which is preliminary data.</text>
</comment>